<feature type="region of interest" description="Disordered" evidence="9">
    <location>
        <begin position="164"/>
        <end position="269"/>
    </location>
</feature>
<dbReference type="HOGENOM" id="CLU_012767_0_0_1"/>
<evidence type="ECO:0000256" key="9">
    <source>
        <dbReference type="SAM" id="MobiDB-lite"/>
    </source>
</evidence>
<dbReference type="InterPro" id="IPR036427">
    <property type="entry name" value="Bromodomain-like_sf"/>
</dbReference>
<feature type="compositionally biased region" description="Acidic residues" evidence="9">
    <location>
        <begin position="212"/>
        <end position="226"/>
    </location>
</feature>
<sequence>MDSKRKANGAAASESEDRSSKRRKVADFDLSKGETPESTTAYGLAFLEQIRRTADKNGRPVASYFEKLIPRQGNAEYYKQTRMPLSLEIIEAKLNKGGFRNLAELESYFKRMISNAKEFYPRGSPVFDDAERIRKATSNYMTKTNPAYNNRKYQALPAPIPAEAGEAGQEAEEKQNQGRNGDAEAEEEKDDDEEEEEEEDKDAEAEEHHEDEPEPEPEPEPEEEEEPARRGRSIILKRSRPARGSRTSTSQVQESPRTSAPPTRPDHKYDGVPYKGLNFQQAQEKIVEEAIRYQPADYDDAYYEPFINLPPRALKDYYRIVTEPLALRKLQKMVHGIQGRNDVSGVSEFKTWAAFEEKAKLLWTNAYFYNEEDSDIYALAKELEKFFTGQIKAAKAVVPEPTQSKIKLRVGQAPAETPTTSKKITIHVGGRGGSAETPTPQAAQAAQTPARPAEPPARAQDTARSSTTGHIQPITQPDKVQSVAAAVPSPSPSVQTGLKVEDAPKLSPSGSAQPPPSAALEQATPAARPSAQPAPLPPQQTQPPVQNLFEQKRLRRDGKGLRDALISRLRIQLHPSVQGEAKSLISTLPHPREMQQSATINVPATHTRVYIVPMIPEFLSDRQYSLWAMVDKQPLKASQQPIPGQLPHERVFDVMLHPGLNVVETHLIAAIPRSERLPGGPEVELEIFTVFVNVMRS</sequence>
<dbReference type="InterPro" id="IPR037382">
    <property type="entry name" value="Rsc/polybromo"/>
</dbReference>
<feature type="compositionally biased region" description="Basic and acidic residues" evidence="9">
    <location>
        <begin position="15"/>
        <end position="35"/>
    </location>
</feature>
<dbReference type="GO" id="GO:0016586">
    <property type="term" value="C:RSC-type complex"/>
    <property type="evidence" value="ECO:0007669"/>
    <property type="project" value="InterPro"/>
</dbReference>
<dbReference type="PANTHER" id="PTHR16062:SF21">
    <property type="entry name" value="CHROMATIN STRUCTURE-REMODELING COMPLEX SUBUNIT RSC1-RELATED"/>
    <property type="match status" value="1"/>
</dbReference>
<dbReference type="Proteomes" id="UP000028524">
    <property type="component" value="Unassembled WGS sequence"/>
</dbReference>
<evidence type="ECO:0000259" key="10">
    <source>
        <dbReference type="PROSITE" id="PS50014"/>
    </source>
</evidence>
<feature type="region of interest" description="Disordered" evidence="9">
    <location>
        <begin position="1"/>
        <end position="37"/>
    </location>
</feature>
<proteinExistence type="predicted"/>
<evidence type="ECO:0000313" key="11">
    <source>
        <dbReference type="EMBL" id="KFA64459.1"/>
    </source>
</evidence>
<feature type="domain" description="Bromo" evidence="10">
    <location>
        <begin position="57"/>
        <end position="127"/>
    </location>
</feature>
<organism evidence="11 12">
    <name type="scientific">Stachybotrys chlorohalonatus (strain IBT 40285)</name>
    <dbReference type="NCBI Taxonomy" id="1283841"/>
    <lineage>
        <taxon>Eukaryota</taxon>
        <taxon>Fungi</taxon>
        <taxon>Dikarya</taxon>
        <taxon>Ascomycota</taxon>
        <taxon>Pezizomycotina</taxon>
        <taxon>Sordariomycetes</taxon>
        <taxon>Hypocreomycetidae</taxon>
        <taxon>Hypocreales</taxon>
        <taxon>Stachybotryaceae</taxon>
        <taxon>Stachybotrys</taxon>
    </lineage>
</organism>
<dbReference type="InParanoid" id="A0A084QKH4"/>
<dbReference type="GO" id="GO:0006338">
    <property type="term" value="P:chromatin remodeling"/>
    <property type="evidence" value="ECO:0007669"/>
    <property type="project" value="InterPro"/>
</dbReference>
<dbReference type="CDD" id="cd04369">
    <property type="entry name" value="Bromodomain"/>
    <property type="match status" value="2"/>
</dbReference>
<evidence type="ECO:0000256" key="6">
    <source>
        <dbReference type="ARBA" id="ARBA00023163"/>
    </source>
</evidence>
<dbReference type="PANTHER" id="PTHR16062">
    <property type="entry name" value="SWI/SNF-RELATED"/>
    <property type="match status" value="1"/>
</dbReference>
<evidence type="ECO:0000256" key="4">
    <source>
        <dbReference type="ARBA" id="ARBA00023015"/>
    </source>
</evidence>
<dbReference type="InterPro" id="IPR054551">
    <property type="entry name" value="RSC4_Ig-like"/>
</dbReference>
<dbReference type="InterPro" id="IPR001487">
    <property type="entry name" value="Bromodomain"/>
</dbReference>
<name>A0A084QKH4_STAC4</name>
<dbReference type="Gene3D" id="1.20.920.10">
    <property type="entry name" value="Bromodomain-like"/>
    <property type="match status" value="2"/>
</dbReference>
<feature type="compositionally biased region" description="Low complexity" evidence="9">
    <location>
        <begin position="482"/>
        <end position="494"/>
    </location>
</feature>
<keyword evidence="5 8" id="KW-0103">Bromodomain</keyword>
<evidence type="ECO:0000256" key="3">
    <source>
        <dbReference type="ARBA" id="ARBA00022853"/>
    </source>
</evidence>
<dbReference type="OMA" id="LWTNAYF"/>
<feature type="compositionally biased region" description="Pro residues" evidence="9">
    <location>
        <begin position="532"/>
        <end position="541"/>
    </location>
</feature>
<keyword evidence="3" id="KW-0156">Chromatin regulator</keyword>
<feature type="compositionally biased region" description="Polar residues" evidence="9">
    <location>
        <begin position="245"/>
        <end position="261"/>
    </location>
</feature>
<dbReference type="Pfam" id="PF00439">
    <property type="entry name" value="Bromodomain"/>
    <property type="match status" value="2"/>
</dbReference>
<feature type="region of interest" description="Disordered" evidence="9">
    <location>
        <begin position="409"/>
        <end position="545"/>
    </location>
</feature>
<keyword evidence="4" id="KW-0805">Transcription regulation</keyword>
<feature type="compositionally biased region" description="Polar residues" evidence="9">
    <location>
        <begin position="462"/>
        <end position="479"/>
    </location>
</feature>
<evidence type="ECO:0000256" key="5">
    <source>
        <dbReference type="ARBA" id="ARBA00023117"/>
    </source>
</evidence>
<dbReference type="AlphaFoldDB" id="A0A084QKH4"/>
<feature type="domain" description="Bromo" evidence="10">
    <location>
        <begin position="294"/>
        <end position="377"/>
    </location>
</feature>
<dbReference type="FunFam" id="1.20.920.10:FF:000083">
    <property type="entry name" value="WGS project CABT00000000 data, contig 2.8"/>
    <property type="match status" value="1"/>
</dbReference>
<dbReference type="SUPFAM" id="SSF47370">
    <property type="entry name" value="Bromodomain"/>
    <property type="match status" value="2"/>
</dbReference>
<keyword evidence="2" id="KW-0677">Repeat</keyword>
<protein>
    <recommendedName>
        <fullName evidence="10">Bromo domain-containing protein</fullName>
    </recommendedName>
</protein>
<dbReference type="STRING" id="1283841.A0A084QKH4"/>
<feature type="compositionally biased region" description="Basic residues" evidence="9">
    <location>
        <begin position="230"/>
        <end position="243"/>
    </location>
</feature>
<dbReference type="GO" id="GO:0006368">
    <property type="term" value="P:transcription elongation by RNA polymerase II"/>
    <property type="evidence" value="ECO:0007669"/>
    <property type="project" value="TreeGrafter"/>
</dbReference>
<dbReference type="Pfam" id="PF22994">
    <property type="entry name" value="RSC4_Ig_like"/>
    <property type="match status" value="1"/>
</dbReference>
<feature type="compositionally biased region" description="Low complexity" evidence="9">
    <location>
        <begin position="507"/>
        <end position="531"/>
    </location>
</feature>
<keyword evidence="7" id="KW-0539">Nucleus</keyword>
<dbReference type="EMBL" id="KL660686">
    <property type="protein sequence ID" value="KFA64459.1"/>
    <property type="molecule type" value="Genomic_DNA"/>
</dbReference>
<feature type="compositionally biased region" description="Acidic residues" evidence="9">
    <location>
        <begin position="183"/>
        <end position="205"/>
    </location>
</feature>
<comment type="subcellular location">
    <subcellularLocation>
        <location evidence="1">Nucleus</location>
    </subcellularLocation>
</comment>
<accession>A0A084QKH4</accession>
<evidence type="ECO:0000256" key="7">
    <source>
        <dbReference type="ARBA" id="ARBA00023242"/>
    </source>
</evidence>
<evidence type="ECO:0000256" key="2">
    <source>
        <dbReference type="ARBA" id="ARBA00022737"/>
    </source>
</evidence>
<dbReference type="SMART" id="SM00297">
    <property type="entry name" value="BROMO"/>
    <property type="match status" value="2"/>
</dbReference>
<evidence type="ECO:0000256" key="1">
    <source>
        <dbReference type="ARBA" id="ARBA00004123"/>
    </source>
</evidence>
<keyword evidence="12" id="KW-1185">Reference proteome</keyword>
<dbReference type="GO" id="GO:0003682">
    <property type="term" value="F:chromatin binding"/>
    <property type="evidence" value="ECO:0007669"/>
    <property type="project" value="TreeGrafter"/>
</dbReference>
<evidence type="ECO:0000256" key="8">
    <source>
        <dbReference type="PROSITE-ProRule" id="PRU00035"/>
    </source>
</evidence>
<reference evidence="11 12" key="1">
    <citation type="journal article" date="2014" name="BMC Genomics">
        <title>Comparative genome sequencing reveals chemotype-specific gene clusters in the toxigenic black mold Stachybotrys.</title>
        <authorList>
            <person name="Semeiks J."/>
            <person name="Borek D."/>
            <person name="Otwinowski Z."/>
            <person name="Grishin N.V."/>
        </authorList>
    </citation>
    <scope>NUCLEOTIDE SEQUENCE [LARGE SCALE GENOMIC DNA]</scope>
    <source>
        <strain evidence="11 12">IBT 40285</strain>
    </source>
</reference>
<dbReference type="OrthoDB" id="6017at2759"/>
<evidence type="ECO:0000313" key="12">
    <source>
        <dbReference type="Proteomes" id="UP000028524"/>
    </source>
</evidence>
<dbReference type="PROSITE" id="PS50014">
    <property type="entry name" value="BROMODOMAIN_2"/>
    <property type="match status" value="2"/>
</dbReference>
<gene>
    <name evidence="11" type="ORF">S40285_01055</name>
</gene>
<keyword evidence="6" id="KW-0804">Transcription</keyword>
<feature type="compositionally biased region" description="Low complexity" evidence="9">
    <location>
        <begin position="435"/>
        <end position="460"/>
    </location>
</feature>